<keyword evidence="2" id="KW-1185">Reference proteome</keyword>
<sequence length="294" mass="34633">MLEMQVLQKEYQLEVKIPGLPAEIKKYYQKMRHFHGIILTRREKLRHSVKQTKFEIPRLINLSNLTLSTQEIQILSKGLKFTPTPQTSNYNEVKDDISKFCRKLCLTEELFDKESRVESIVRNKMCVNKPHRNDLKLRPIVAGPSSETHILSNFLHILLKPILKHIPSFVRDDLDMLNHLPRTVRKDSIMVSFDVVYLYTTIPHEYGLEAIEIWLERFPSKVPNRIEKKFIIEGLKCILQNNYFNFNGESYRQISGTAFGTTVAPSYANLVMAYLEIQMYERSKLQFEREHFEL</sequence>
<accession>A0A6J8AU60</accession>
<dbReference type="Proteomes" id="UP000507470">
    <property type="component" value="Unassembled WGS sequence"/>
</dbReference>
<gene>
    <name evidence="1" type="ORF">MCOR_11656</name>
</gene>
<evidence type="ECO:0000313" key="1">
    <source>
        <dbReference type="EMBL" id="CAC5374171.1"/>
    </source>
</evidence>
<dbReference type="PANTHER" id="PTHR21301:SF10">
    <property type="entry name" value="REVERSE TRANSCRIPTASE DOMAIN-CONTAINING PROTEIN"/>
    <property type="match status" value="1"/>
</dbReference>
<dbReference type="PANTHER" id="PTHR21301">
    <property type="entry name" value="REVERSE TRANSCRIPTASE"/>
    <property type="match status" value="1"/>
</dbReference>
<evidence type="ECO:0008006" key="3">
    <source>
        <dbReference type="Google" id="ProtNLM"/>
    </source>
</evidence>
<evidence type="ECO:0000313" key="2">
    <source>
        <dbReference type="Proteomes" id="UP000507470"/>
    </source>
</evidence>
<dbReference type="OrthoDB" id="6248080at2759"/>
<organism evidence="1 2">
    <name type="scientific">Mytilus coruscus</name>
    <name type="common">Sea mussel</name>
    <dbReference type="NCBI Taxonomy" id="42192"/>
    <lineage>
        <taxon>Eukaryota</taxon>
        <taxon>Metazoa</taxon>
        <taxon>Spiralia</taxon>
        <taxon>Lophotrochozoa</taxon>
        <taxon>Mollusca</taxon>
        <taxon>Bivalvia</taxon>
        <taxon>Autobranchia</taxon>
        <taxon>Pteriomorphia</taxon>
        <taxon>Mytilida</taxon>
        <taxon>Mytiloidea</taxon>
        <taxon>Mytilidae</taxon>
        <taxon>Mytilinae</taxon>
        <taxon>Mytilus</taxon>
    </lineage>
</organism>
<name>A0A6J8AU60_MYTCO</name>
<dbReference type="EMBL" id="CACVKT020001989">
    <property type="protein sequence ID" value="CAC5374171.1"/>
    <property type="molecule type" value="Genomic_DNA"/>
</dbReference>
<reference evidence="1 2" key="1">
    <citation type="submission" date="2020-06" db="EMBL/GenBank/DDBJ databases">
        <authorList>
            <person name="Li R."/>
            <person name="Bekaert M."/>
        </authorList>
    </citation>
    <scope>NUCLEOTIDE SEQUENCE [LARGE SCALE GENOMIC DNA]</scope>
    <source>
        <strain evidence="2">wild</strain>
    </source>
</reference>
<proteinExistence type="predicted"/>
<protein>
    <recommendedName>
        <fullName evidence="3">Reverse transcriptase domain-containing protein</fullName>
    </recommendedName>
</protein>
<dbReference type="AlphaFoldDB" id="A0A6J8AU60"/>